<protein>
    <recommendedName>
        <fullName evidence="6">BIR-domain-containing protein</fullName>
    </recommendedName>
</protein>
<feature type="region of interest" description="Disordered" evidence="3">
    <location>
        <begin position="231"/>
        <end position="475"/>
    </location>
</feature>
<feature type="compositionally biased region" description="Pro residues" evidence="3">
    <location>
        <begin position="455"/>
        <end position="469"/>
    </location>
</feature>
<dbReference type="SUPFAM" id="SSF57924">
    <property type="entry name" value="Inhibitor of apoptosis (IAP) repeat"/>
    <property type="match status" value="2"/>
</dbReference>
<dbReference type="Proteomes" id="UP000274922">
    <property type="component" value="Unassembled WGS sequence"/>
</dbReference>
<keyword evidence="5" id="KW-1185">Reference proteome</keyword>
<dbReference type="OrthoDB" id="2196114at2759"/>
<evidence type="ECO:0000256" key="3">
    <source>
        <dbReference type="SAM" id="MobiDB-lite"/>
    </source>
</evidence>
<dbReference type="InterPro" id="IPR001370">
    <property type="entry name" value="BIR_rpt"/>
</dbReference>
<evidence type="ECO:0000313" key="5">
    <source>
        <dbReference type="Proteomes" id="UP000274922"/>
    </source>
</evidence>
<dbReference type="Gene3D" id="1.10.1170.10">
    <property type="entry name" value="Inhibitor Of Apoptosis Protein (2mihbC-IAP-1), Chain A"/>
    <property type="match status" value="2"/>
</dbReference>
<dbReference type="Pfam" id="PF00653">
    <property type="entry name" value="BIR"/>
    <property type="match status" value="2"/>
</dbReference>
<dbReference type="PANTHER" id="PTHR46771:SF5">
    <property type="entry name" value="DETERIN"/>
    <property type="match status" value="1"/>
</dbReference>
<dbReference type="EMBL" id="ML014213">
    <property type="protein sequence ID" value="RKP00483.1"/>
    <property type="molecule type" value="Genomic_DNA"/>
</dbReference>
<dbReference type="AlphaFoldDB" id="A0A4P9X5R5"/>
<name>A0A4P9X5R5_9FUNG</name>
<gene>
    <name evidence="4" type="ORF">CXG81DRAFT_26798</name>
</gene>
<evidence type="ECO:0008006" key="6">
    <source>
        <dbReference type="Google" id="ProtNLM"/>
    </source>
</evidence>
<dbReference type="InterPro" id="IPR051190">
    <property type="entry name" value="Baculoviral_IAP"/>
</dbReference>
<keyword evidence="2" id="KW-0862">Zinc</keyword>
<dbReference type="SMART" id="SM00238">
    <property type="entry name" value="BIR"/>
    <property type="match status" value="2"/>
</dbReference>
<dbReference type="STRING" id="1555241.A0A4P9X5R5"/>
<feature type="compositionally biased region" description="Low complexity" evidence="3">
    <location>
        <begin position="313"/>
        <end position="334"/>
    </location>
</feature>
<accession>A0A4P9X5R5</accession>
<dbReference type="GO" id="GO:0046872">
    <property type="term" value="F:metal ion binding"/>
    <property type="evidence" value="ECO:0007669"/>
    <property type="project" value="UniProtKB-KW"/>
</dbReference>
<feature type="compositionally biased region" description="Low complexity" evidence="3">
    <location>
        <begin position="357"/>
        <end position="369"/>
    </location>
</feature>
<feature type="compositionally biased region" description="Basic and acidic residues" evidence="3">
    <location>
        <begin position="436"/>
        <end position="446"/>
    </location>
</feature>
<evidence type="ECO:0000256" key="2">
    <source>
        <dbReference type="ARBA" id="ARBA00022833"/>
    </source>
</evidence>
<evidence type="ECO:0000313" key="4">
    <source>
        <dbReference type="EMBL" id="RKP00483.1"/>
    </source>
</evidence>
<reference evidence="5" key="1">
    <citation type="journal article" date="2018" name="Nat. Microbiol.">
        <title>Leveraging single-cell genomics to expand the fungal tree of life.</title>
        <authorList>
            <person name="Ahrendt S.R."/>
            <person name="Quandt C.A."/>
            <person name="Ciobanu D."/>
            <person name="Clum A."/>
            <person name="Salamov A."/>
            <person name="Andreopoulos B."/>
            <person name="Cheng J.F."/>
            <person name="Woyke T."/>
            <person name="Pelin A."/>
            <person name="Henrissat B."/>
            <person name="Reynolds N.K."/>
            <person name="Benny G.L."/>
            <person name="Smith M.E."/>
            <person name="James T.Y."/>
            <person name="Grigoriev I.V."/>
        </authorList>
    </citation>
    <scope>NUCLEOTIDE SEQUENCE [LARGE SCALE GENOMIC DNA]</scope>
    <source>
        <strain evidence="5">ATCC 52028</strain>
    </source>
</reference>
<dbReference type="PROSITE" id="PS50143">
    <property type="entry name" value="BIR_REPEAT_2"/>
    <property type="match status" value="2"/>
</dbReference>
<dbReference type="PANTHER" id="PTHR46771">
    <property type="entry name" value="DETERIN"/>
    <property type="match status" value="1"/>
</dbReference>
<organism evidence="4 5">
    <name type="scientific">Caulochytrium protostelioides</name>
    <dbReference type="NCBI Taxonomy" id="1555241"/>
    <lineage>
        <taxon>Eukaryota</taxon>
        <taxon>Fungi</taxon>
        <taxon>Fungi incertae sedis</taxon>
        <taxon>Chytridiomycota</taxon>
        <taxon>Chytridiomycota incertae sedis</taxon>
        <taxon>Chytridiomycetes</taxon>
        <taxon>Caulochytriales</taxon>
        <taxon>Caulochytriaceae</taxon>
        <taxon>Caulochytrium</taxon>
    </lineage>
</organism>
<evidence type="ECO:0000256" key="1">
    <source>
        <dbReference type="ARBA" id="ARBA00022723"/>
    </source>
</evidence>
<proteinExistence type="predicted"/>
<keyword evidence="1" id="KW-0479">Metal-binding</keyword>
<feature type="compositionally biased region" description="Low complexity" evidence="3">
    <location>
        <begin position="242"/>
        <end position="256"/>
    </location>
</feature>
<sequence>MECYDNRLQSFKTHRWPYKPKDKVKATPVLLAQAGFYLDPDSKGDSEGADRVVCFLCHQALSGWRDRDFPLVEHDRACAWTTVQRLVATQASTAPAKRGRKGAAASAAAAAAAAVTPGPDTDRTDPAVLAPWITAFAATYGAWWPHPPRAAAAAAAAADAAPCPSAAHMAAAGFHATPSPETADTATCALCALALDGWEPTDVPLHEHARRSPACPFIVLQARAHSAAGAGALDATKRRTGASDPASDPATAPASAAEDETDDGDTVSMASVDTASVDTADPPPAPTTRTRGRSARGRAAPAAPVARKRTRRAAAAAAAAAAPSEASVPSEAPTETGEDSDASAASTVRSKRRRTRAAAAPAARPATTTRRSRRQAAADEAPVTPASPPAQAEPAVAPKPSSTTDQPVAPSLDDPPAEAPIAASAEAASAAPVPDQDGRSQRDPLTHRASAGAPASPPPRASPPPPAPLPTLTEADRSATLGAYLQKLARHAASQLLQDAAAAARRIRQETQRMDALLSNRGASASPS</sequence>
<feature type="compositionally biased region" description="Low complexity" evidence="3">
    <location>
        <begin position="419"/>
        <end position="432"/>
    </location>
</feature>